<dbReference type="InterPro" id="IPR052736">
    <property type="entry name" value="Stf3_sulfotransferase"/>
</dbReference>
<sequence>MAGKYERSKPQTFMFVVLKWIVWLLDLLFPCFPSRKKPSVDEICKLAENKLGYQTSGFGDHMLWRRALEAYLEDVNSQDDNPLARAVVRMETSKELVKRLRILHTLQQNPSITEVELPRPVFIVGMPRTGSTILHQLLAQDSRAMSVPYWQWEDPVPSPEGQVDNRLENAKKSIAALNFCSSELKSIHLTEAHEADECHQGWIDFIFAVRSAFGLIPGLNRSQELFWSSDLTEMYRNQEKILKMLKWQQKPKLAQEWMILKCPLHTIALEDLYSVFSDTTFVWTHRNMESVVCSVVGLFFVGDISSMPSKIHLDTLGKKSLNLLTRLMQRGLEERDRLEANGVEFVDFYYSDLIEDLETALEGLYDKLSIDTLPQEKQRITEYYRTTQEARKHKKKPLRFTLDDINLTSGDIESAFAGYYNRFPKAKR</sequence>
<dbReference type="AlphaFoldDB" id="A0A7S4IUH6"/>
<gene>
    <name evidence="2" type="ORF">VSP0166_LOCUS17211</name>
</gene>
<organism evidence="2">
    <name type="scientific">Vannella robusta</name>
    <dbReference type="NCBI Taxonomy" id="1487602"/>
    <lineage>
        <taxon>Eukaryota</taxon>
        <taxon>Amoebozoa</taxon>
        <taxon>Discosea</taxon>
        <taxon>Flabellinia</taxon>
        <taxon>Vannellidae</taxon>
        <taxon>Vannella</taxon>
    </lineage>
</organism>
<dbReference type="Gene3D" id="3.40.50.300">
    <property type="entry name" value="P-loop containing nucleotide triphosphate hydrolases"/>
    <property type="match status" value="1"/>
</dbReference>
<proteinExistence type="predicted"/>
<evidence type="ECO:0008006" key="3">
    <source>
        <dbReference type="Google" id="ProtNLM"/>
    </source>
</evidence>
<keyword evidence="1" id="KW-0472">Membrane</keyword>
<evidence type="ECO:0000256" key="1">
    <source>
        <dbReference type="SAM" id="Phobius"/>
    </source>
</evidence>
<accession>A0A7S4IUH6</accession>
<feature type="transmembrane region" description="Helical" evidence="1">
    <location>
        <begin position="12"/>
        <end position="29"/>
    </location>
</feature>
<dbReference type="Pfam" id="PF13469">
    <property type="entry name" value="Sulfotransfer_3"/>
    <property type="match status" value="1"/>
</dbReference>
<evidence type="ECO:0000313" key="2">
    <source>
        <dbReference type="EMBL" id="CAE2240069.1"/>
    </source>
</evidence>
<reference evidence="2" key="1">
    <citation type="submission" date="2021-01" db="EMBL/GenBank/DDBJ databases">
        <authorList>
            <person name="Corre E."/>
            <person name="Pelletier E."/>
            <person name="Niang G."/>
            <person name="Scheremetjew M."/>
            <person name="Finn R."/>
            <person name="Kale V."/>
            <person name="Holt S."/>
            <person name="Cochrane G."/>
            <person name="Meng A."/>
            <person name="Brown T."/>
            <person name="Cohen L."/>
        </authorList>
    </citation>
    <scope>NUCLEOTIDE SEQUENCE</scope>
    <source>
        <strain evidence="2">DIVA3 518/3/11/1/6</strain>
    </source>
</reference>
<dbReference type="SUPFAM" id="SSF52540">
    <property type="entry name" value="P-loop containing nucleoside triphosphate hydrolases"/>
    <property type="match status" value="1"/>
</dbReference>
<dbReference type="PANTHER" id="PTHR36451:SF1">
    <property type="entry name" value="OMEGA-HYDROXY-BETA-DIHYDROMENAQUINONE-9 SULFOTRANSFERASE STF3"/>
    <property type="match status" value="1"/>
</dbReference>
<keyword evidence="1" id="KW-1133">Transmembrane helix</keyword>
<name>A0A7S4IUH6_9EUKA</name>
<keyword evidence="1" id="KW-0812">Transmembrane</keyword>
<dbReference type="EMBL" id="HBKP01024688">
    <property type="protein sequence ID" value="CAE2240069.1"/>
    <property type="molecule type" value="Transcribed_RNA"/>
</dbReference>
<dbReference type="InterPro" id="IPR027417">
    <property type="entry name" value="P-loop_NTPase"/>
</dbReference>
<protein>
    <recommendedName>
        <fullName evidence="3">Sulfotransferase</fullName>
    </recommendedName>
</protein>
<dbReference type="PANTHER" id="PTHR36451">
    <property type="entry name" value="PAPS-DEPENDENT SULFOTRANSFERASE STF3"/>
    <property type="match status" value="1"/>
</dbReference>